<reference evidence="2" key="1">
    <citation type="submission" date="2020-10" db="EMBL/GenBank/DDBJ databases">
        <title>Connecting structure to function with the recovery of over 1000 high-quality activated sludge metagenome-assembled genomes encoding full-length rRNA genes using long-read sequencing.</title>
        <authorList>
            <person name="Singleton C.M."/>
            <person name="Petriglieri F."/>
            <person name="Kristensen J.M."/>
            <person name="Kirkegaard R.H."/>
            <person name="Michaelsen T.Y."/>
            <person name="Andersen M.H."/>
            <person name="Karst S.M."/>
            <person name="Dueholm M.S."/>
            <person name="Nielsen P.H."/>
            <person name="Albertsen M."/>
        </authorList>
    </citation>
    <scope>NUCLEOTIDE SEQUENCE</scope>
    <source>
        <strain evidence="2">OdNE_18-Q3-R46-58_BAT3C.305</strain>
    </source>
</reference>
<gene>
    <name evidence="2" type="ORF">IPN75_16010</name>
</gene>
<dbReference type="AlphaFoldDB" id="A0A9D7QPA0"/>
<sequence>MMQPMMTETARQAPQVMGEMMKPMVMGAGGYAAARVLTTNPALAFLRTPMVVFAAGVTTGYLLHKYRREIIQAVTKAADMGKDFVLQQKESLDDLVAEAQEGNEAEAKAQAHAEASAPAAKPRARKAAASA</sequence>
<evidence type="ECO:0000256" key="1">
    <source>
        <dbReference type="SAM" id="MobiDB-lite"/>
    </source>
</evidence>
<organism evidence="2 3">
    <name type="scientific">Candidatus Dechloromonas phosphorivorans</name>
    <dbReference type="NCBI Taxonomy" id="2899244"/>
    <lineage>
        <taxon>Bacteria</taxon>
        <taxon>Pseudomonadati</taxon>
        <taxon>Pseudomonadota</taxon>
        <taxon>Betaproteobacteria</taxon>
        <taxon>Rhodocyclales</taxon>
        <taxon>Azonexaceae</taxon>
        <taxon>Dechloromonas</taxon>
    </lineage>
</organism>
<comment type="caution">
    <text evidence="2">The sequence shown here is derived from an EMBL/GenBank/DDBJ whole genome shotgun (WGS) entry which is preliminary data.</text>
</comment>
<dbReference type="EMBL" id="JADKBR010000019">
    <property type="protein sequence ID" value="MBK8891770.1"/>
    <property type="molecule type" value="Genomic_DNA"/>
</dbReference>
<feature type="compositionally biased region" description="Low complexity" evidence="1">
    <location>
        <begin position="112"/>
        <end position="121"/>
    </location>
</feature>
<feature type="compositionally biased region" description="Basic residues" evidence="1">
    <location>
        <begin position="122"/>
        <end position="131"/>
    </location>
</feature>
<proteinExistence type="predicted"/>
<protein>
    <submittedName>
        <fullName evidence="2">Uncharacterized protein</fullName>
    </submittedName>
</protein>
<feature type="region of interest" description="Disordered" evidence="1">
    <location>
        <begin position="97"/>
        <end position="131"/>
    </location>
</feature>
<name>A0A9D7QPA0_9RHOO</name>
<evidence type="ECO:0000313" key="2">
    <source>
        <dbReference type="EMBL" id="MBK8891770.1"/>
    </source>
</evidence>
<accession>A0A9D7QPA0</accession>
<evidence type="ECO:0000313" key="3">
    <source>
        <dbReference type="Proteomes" id="UP000808146"/>
    </source>
</evidence>
<dbReference type="Proteomes" id="UP000808146">
    <property type="component" value="Unassembled WGS sequence"/>
</dbReference>